<gene>
    <name evidence="2" type="ORF">COW36_22890</name>
</gene>
<evidence type="ECO:0000313" key="3">
    <source>
        <dbReference type="Proteomes" id="UP000231019"/>
    </source>
</evidence>
<accession>A0A2M7FY18</accession>
<reference evidence="2 3" key="1">
    <citation type="submission" date="2017-09" db="EMBL/GenBank/DDBJ databases">
        <title>Depth-based differentiation of microbial function through sediment-hosted aquifers and enrichment of novel symbionts in the deep terrestrial subsurface.</title>
        <authorList>
            <person name="Probst A.J."/>
            <person name="Ladd B."/>
            <person name="Jarett J.K."/>
            <person name="Geller-Mcgrath D.E."/>
            <person name="Sieber C.M."/>
            <person name="Emerson J.B."/>
            <person name="Anantharaman K."/>
            <person name="Thomas B.C."/>
            <person name="Malmstrom R."/>
            <person name="Stieglmeier M."/>
            <person name="Klingl A."/>
            <person name="Woyke T."/>
            <person name="Ryan C.M."/>
            <person name="Banfield J.F."/>
        </authorList>
    </citation>
    <scope>NUCLEOTIDE SEQUENCE [LARGE SCALE GENOMIC DNA]</scope>
    <source>
        <strain evidence="2">CG17_big_fil_post_rev_8_21_14_2_50_48_46</strain>
    </source>
</reference>
<sequence length="223" mass="24910">MEDYKAPLAETPVSAGDELTLADLERLHGLEAAEAIASAGYESNLEDLQDSTLELSEDLQGSDPDDLELAIEHQRIEIPSMTTAPPAEASETPVESPAPAAQPGLMIQVGSETLDLSKKDDISWFEQEFQALFSQNLYPYLQRMSRTWNSETEVSAMYQKLEELSRNRGPVEEIMDVAQQVSVYREMTEKERLNAEEIQATLTRIETLQGILGHYQGLFSSLR</sequence>
<name>A0A2M7FY18_9BACT</name>
<feature type="region of interest" description="Disordered" evidence="1">
    <location>
        <begin position="77"/>
        <end position="101"/>
    </location>
</feature>
<protein>
    <submittedName>
        <fullName evidence="2">Uncharacterized protein</fullName>
    </submittedName>
</protein>
<dbReference type="AlphaFoldDB" id="A0A2M7FY18"/>
<comment type="caution">
    <text evidence="2">The sequence shown here is derived from an EMBL/GenBank/DDBJ whole genome shotgun (WGS) entry which is preliminary data.</text>
</comment>
<dbReference type="Proteomes" id="UP000231019">
    <property type="component" value="Unassembled WGS sequence"/>
</dbReference>
<evidence type="ECO:0000256" key="1">
    <source>
        <dbReference type="SAM" id="MobiDB-lite"/>
    </source>
</evidence>
<proteinExistence type="predicted"/>
<organism evidence="2 3">
    <name type="scientific">bacterium (Candidatus Blackallbacteria) CG17_big_fil_post_rev_8_21_14_2_50_48_46</name>
    <dbReference type="NCBI Taxonomy" id="2014261"/>
    <lineage>
        <taxon>Bacteria</taxon>
        <taxon>Candidatus Blackallbacteria</taxon>
    </lineage>
</organism>
<dbReference type="EMBL" id="PFFQ01000064">
    <property type="protein sequence ID" value="PIW14098.1"/>
    <property type="molecule type" value="Genomic_DNA"/>
</dbReference>
<evidence type="ECO:0000313" key="2">
    <source>
        <dbReference type="EMBL" id="PIW14098.1"/>
    </source>
</evidence>